<dbReference type="GO" id="GO:0005524">
    <property type="term" value="F:ATP binding"/>
    <property type="evidence" value="ECO:0007669"/>
    <property type="project" value="UniProtKB-KW"/>
</dbReference>
<proteinExistence type="inferred from homology"/>
<feature type="compositionally biased region" description="Polar residues" evidence="8">
    <location>
        <begin position="751"/>
        <end position="760"/>
    </location>
</feature>
<accession>A0A077R976</accession>
<reference evidence="10" key="1">
    <citation type="journal article" date="2014" name="Genome Biol. Evol.">
        <title>Gene Loss Rather Than Gene Gain Is Associated with a Host Jump from Monocots to Dicots in the Smut Fungus Melanopsichium pennsylvanicum.</title>
        <authorList>
            <person name="Sharma R."/>
            <person name="Mishra B."/>
            <person name="Runge F."/>
            <person name="Thines M."/>
        </authorList>
    </citation>
    <scope>NUCLEOTIDE SEQUENCE</scope>
    <source>
        <strain evidence="10">4</strain>
    </source>
</reference>
<evidence type="ECO:0000256" key="8">
    <source>
        <dbReference type="SAM" id="MobiDB-lite"/>
    </source>
</evidence>
<feature type="compositionally biased region" description="Polar residues" evidence="8">
    <location>
        <begin position="249"/>
        <end position="262"/>
    </location>
</feature>
<dbReference type="EMBL" id="HG529667">
    <property type="protein sequence ID" value="CDI55918.1"/>
    <property type="molecule type" value="Genomic_DNA"/>
</dbReference>
<dbReference type="PANTHER" id="PTHR12755:SF3">
    <property type="entry name" value="POLYNUCLEOTIDE 5'-HYDROXYL-KINASE NOL9"/>
    <property type="match status" value="1"/>
</dbReference>
<feature type="compositionally biased region" description="Basic and acidic residues" evidence="8">
    <location>
        <begin position="352"/>
        <end position="364"/>
    </location>
</feature>
<evidence type="ECO:0000256" key="7">
    <source>
        <dbReference type="ARBA" id="ARBA00022840"/>
    </source>
</evidence>
<feature type="compositionally biased region" description="Acidic residues" evidence="8">
    <location>
        <begin position="169"/>
        <end position="195"/>
    </location>
</feature>
<feature type="region of interest" description="Disordered" evidence="8">
    <location>
        <begin position="122"/>
        <end position="403"/>
    </location>
</feature>
<dbReference type="Pfam" id="PF16575">
    <property type="entry name" value="CLP1_P"/>
    <property type="match status" value="2"/>
</dbReference>
<feature type="region of interest" description="Disordered" evidence="8">
    <location>
        <begin position="732"/>
        <end position="770"/>
    </location>
</feature>
<organism evidence="10">
    <name type="scientific">Melanopsichium pennsylvanicum 4</name>
    <dbReference type="NCBI Taxonomy" id="1398559"/>
    <lineage>
        <taxon>Eukaryota</taxon>
        <taxon>Fungi</taxon>
        <taxon>Dikarya</taxon>
        <taxon>Basidiomycota</taxon>
        <taxon>Ustilaginomycotina</taxon>
        <taxon>Ustilaginomycetes</taxon>
        <taxon>Ustilaginales</taxon>
        <taxon>Ustilaginaceae</taxon>
        <taxon>Melanopsichium</taxon>
    </lineage>
</organism>
<feature type="compositionally biased region" description="Basic residues" evidence="8">
    <location>
        <begin position="52"/>
        <end position="62"/>
    </location>
</feature>
<feature type="compositionally biased region" description="Low complexity" evidence="8">
    <location>
        <begin position="20"/>
        <end position="30"/>
    </location>
</feature>
<dbReference type="GO" id="GO:0051731">
    <property type="term" value="F:polynucleotide 5'-hydroxyl-kinase activity"/>
    <property type="evidence" value="ECO:0007669"/>
    <property type="project" value="InterPro"/>
</dbReference>
<dbReference type="GO" id="GO:0005634">
    <property type="term" value="C:nucleus"/>
    <property type="evidence" value="ECO:0007669"/>
    <property type="project" value="TreeGrafter"/>
</dbReference>
<evidence type="ECO:0000256" key="3">
    <source>
        <dbReference type="ARBA" id="ARBA00019824"/>
    </source>
</evidence>
<keyword evidence="5" id="KW-0547">Nucleotide-binding</keyword>
<dbReference type="PANTHER" id="PTHR12755">
    <property type="entry name" value="CLEAVAGE/POLYADENYLATION FACTOR IA SUBUNIT CLP1P"/>
    <property type="match status" value="1"/>
</dbReference>
<protein>
    <recommendedName>
        <fullName evidence="3">Polynucleotide 5'-hydroxyl-kinase GRC3</fullName>
    </recommendedName>
    <alternativeName>
        <fullName evidence="2">Polynucleotide 5'-hydroxyl-kinase grc3</fullName>
    </alternativeName>
</protein>
<dbReference type="InterPro" id="IPR027417">
    <property type="entry name" value="P-loop_NTPase"/>
</dbReference>
<dbReference type="GO" id="GO:0000448">
    <property type="term" value="P:cleavage in ITS2 between 5.8S rRNA and LSU-rRNA of tricistronic rRNA transcript (SSU-rRNA, 5.8S rRNA, LSU-rRNA)"/>
    <property type="evidence" value="ECO:0007669"/>
    <property type="project" value="TreeGrafter"/>
</dbReference>
<dbReference type="AlphaFoldDB" id="A0A077R976"/>
<evidence type="ECO:0000256" key="5">
    <source>
        <dbReference type="ARBA" id="ARBA00022741"/>
    </source>
</evidence>
<keyword evidence="6" id="KW-0418">Kinase</keyword>
<keyword evidence="7" id="KW-0067">ATP-binding</keyword>
<comment type="similarity">
    <text evidence="1">Belongs to the Clp1 family. NOL9/GRC3 subfamily.</text>
</comment>
<feature type="compositionally biased region" description="Acidic residues" evidence="8">
    <location>
        <begin position="365"/>
        <end position="375"/>
    </location>
</feature>
<name>A0A077R976_9BASI</name>
<evidence type="ECO:0000256" key="4">
    <source>
        <dbReference type="ARBA" id="ARBA00022679"/>
    </source>
</evidence>
<evidence type="ECO:0000313" key="10">
    <source>
        <dbReference type="EMBL" id="CDI55918.1"/>
    </source>
</evidence>
<feature type="compositionally biased region" description="Basic and acidic residues" evidence="8">
    <location>
        <begin position="293"/>
        <end position="305"/>
    </location>
</feature>
<feature type="compositionally biased region" description="Low complexity" evidence="8">
    <location>
        <begin position="140"/>
        <end position="157"/>
    </location>
</feature>
<evidence type="ECO:0000256" key="6">
    <source>
        <dbReference type="ARBA" id="ARBA00022777"/>
    </source>
</evidence>
<feature type="region of interest" description="Disordered" evidence="8">
    <location>
        <begin position="20"/>
        <end position="75"/>
    </location>
</feature>
<dbReference type="Gene3D" id="3.40.50.300">
    <property type="entry name" value="P-loop containing nucleotide triphosphate hydrolases"/>
    <property type="match status" value="1"/>
</dbReference>
<evidence type="ECO:0000259" key="9">
    <source>
        <dbReference type="Pfam" id="PF16575"/>
    </source>
</evidence>
<dbReference type="InterPro" id="IPR045116">
    <property type="entry name" value="Clp1/Grc3"/>
</dbReference>
<evidence type="ECO:0000256" key="1">
    <source>
        <dbReference type="ARBA" id="ARBA00011003"/>
    </source>
</evidence>
<sequence length="1206" mass="129249">MAPRKKLAATASAPISALAARKAKQQQAEAQRYKTKGATVSTHDGAVSSPRTVRRASARHTVKSNDNYEEDSPEASVLEVILPLPTASPAVASPSAAKLAFKSFSRNRGRPSVTLSPECIAAAASWPRRGSVTAQSTPVRSIATKAASSSTSTPASSSKKRKTTRETANDSDIDIQDILDELEGEEAASDVDASEPEQPPRKKRASQPAKARSTPAKSRRSTAAETESSAKPKRTSAKRTPTKARAPASTPSKTARSASNKEAASEKPKRTKAAPNNPLAKVNESVAAKKKKALTEDEKRLEAVKRYFAGPSRQHEKIHAGPSAMPIEDKVTGFLRFGEDDSDPEEAIDATQIHEETPAQKDGDNSSEDEGEQEIPSELTDESRRAVDLAVGRPPTDLKGKGRQVETPLMPRIVLDSDDGETDDGQSIATVLSREALLDAIPYSNFTPVLSGDSKNMHVVDYKRKRAREATYFGLRHGETLTFLGIGRIQVLQGCAQVGGAFLFSSSEAFKAADIYAPISNALPVLKSISDLQFSGQERAANKDHDARHGDDNDIAMSFGAFDTVVKVTPLSSPVIALGQVCPIGGLSTPFSMPPNLEVADIHQLSTVKILIAPDVEALARKPGKILANGMFSTAGLSATYIPHKWQMQLDRLATAARAAAMHPQEESIVALVRGTKKVGKSTFSRMALERLLSVGTYKGGKVAYLELDVGQSDFGPPGMVALHIFSPRDKVRPNAQTNKDGEDEAIEQANIDQVSSGNETDSKDDALSQDDGIITLGPGWCQHRVPARAHFIGDSSPKDDPESYVAAIYDLMVHFRHHIQPGSETSSNGIGKERVPLVINTMGWIKGLGAELAARLEPILRPTHIIDVVPRGGGEQVAGIIRGAPWLDEEGRILAAGPEIVTLESVSSVEFGQGFGATATSLAQHAPSLYGSLQETEEKARLGDGGSNPPRYITDVGSKMGPAEARLLNTMSYLYATSLAPSSSANGHKVQGTWDFTEPLVHRKPCILDVADVLKGGISVLAQGSSVPDSYKLMAIDSSIVAIVVADPVEPTINDDWSIAESKEVKWKRVFNAGRQLLVHRTSCVGLGIVRAIDPDNLKLHLLTPIDPAILVGKQHVGLVKGGLELPVWASLDFEAIKEARESRLHVPPLDALESLENGGGMAGFLAGVPRNQVPYLGWPNYGPVHLGLEKKKVRRNLMRKSQFT</sequence>
<dbReference type="InterPro" id="IPR032319">
    <property type="entry name" value="CLP1_P"/>
</dbReference>
<feature type="compositionally biased region" description="Basic residues" evidence="8">
    <location>
        <begin position="231"/>
        <end position="242"/>
    </location>
</feature>
<evidence type="ECO:0000256" key="2">
    <source>
        <dbReference type="ARBA" id="ARBA00018706"/>
    </source>
</evidence>
<feature type="domain" description="Clp1 P-loop" evidence="9">
    <location>
        <begin position="790"/>
        <end position="867"/>
    </location>
</feature>
<feature type="domain" description="Clp1 P-loop" evidence="9">
    <location>
        <begin position="675"/>
        <end position="727"/>
    </location>
</feature>
<keyword evidence="4" id="KW-0808">Transferase</keyword>